<name>A0A8J8P4B9_HALGN</name>
<organism evidence="2 3">
    <name type="scientific">Halteria grandinella</name>
    <dbReference type="NCBI Taxonomy" id="5974"/>
    <lineage>
        <taxon>Eukaryota</taxon>
        <taxon>Sar</taxon>
        <taxon>Alveolata</taxon>
        <taxon>Ciliophora</taxon>
        <taxon>Intramacronucleata</taxon>
        <taxon>Spirotrichea</taxon>
        <taxon>Stichotrichia</taxon>
        <taxon>Sporadotrichida</taxon>
        <taxon>Halteriidae</taxon>
        <taxon>Halteria</taxon>
    </lineage>
</organism>
<comment type="caution">
    <text evidence="2">The sequence shown here is derived from an EMBL/GenBank/DDBJ whole genome shotgun (WGS) entry which is preliminary data.</text>
</comment>
<reference evidence="2" key="1">
    <citation type="submission" date="2019-06" db="EMBL/GenBank/DDBJ databases">
        <authorList>
            <person name="Zheng W."/>
        </authorList>
    </citation>
    <scope>NUCLEOTIDE SEQUENCE</scope>
    <source>
        <strain evidence="2">QDHG01</strain>
    </source>
</reference>
<accession>A0A8J8P4B9</accession>
<dbReference type="Proteomes" id="UP000785679">
    <property type="component" value="Unassembled WGS sequence"/>
</dbReference>
<dbReference type="AlphaFoldDB" id="A0A8J8P4B9"/>
<evidence type="ECO:0000313" key="3">
    <source>
        <dbReference type="Proteomes" id="UP000785679"/>
    </source>
</evidence>
<protein>
    <submittedName>
        <fullName evidence="2">Uncharacterized protein</fullName>
    </submittedName>
</protein>
<evidence type="ECO:0000256" key="1">
    <source>
        <dbReference type="SAM" id="MobiDB-lite"/>
    </source>
</evidence>
<evidence type="ECO:0000313" key="2">
    <source>
        <dbReference type="EMBL" id="TNV86862.1"/>
    </source>
</evidence>
<dbReference type="EMBL" id="RRYP01000780">
    <property type="protein sequence ID" value="TNV86862.1"/>
    <property type="molecule type" value="Genomic_DNA"/>
</dbReference>
<feature type="region of interest" description="Disordered" evidence="1">
    <location>
        <begin position="34"/>
        <end position="56"/>
    </location>
</feature>
<proteinExistence type="predicted"/>
<dbReference type="OrthoDB" id="422824at2759"/>
<sequence>MAQQQFQYKGNIIQMMRDVEFEREHLLSSQAALQKEGEKQQFDERTKSEDNELGQNKSLVDTYQSRSKLTQRIPPLYSQDRLMQPKFSILRARGESQFIVPQQRTLSRFDRQGREIKAIGENQQAEAPAVKKAFAITFADEVKEAELPMADIVVVESYKEHNYDNTHQPSYPVCPCCVTF</sequence>
<gene>
    <name evidence="2" type="ORF">FGO68_gene6997</name>
</gene>
<keyword evidence="3" id="KW-1185">Reference proteome</keyword>
<feature type="compositionally biased region" description="Basic and acidic residues" evidence="1">
    <location>
        <begin position="35"/>
        <end position="50"/>
    </location>
</feature>